<dbReference type="FunFam" id="1.10.760.10:FF:000027">
    <property type="entry name" value="Nitrite reductase"/>
    <property type="match status" value="1"/>
</dbReference>
<dbReference type="GO" id="GO:0009055">
    <property type="term" value="F:electron transfer activity"/>
    <property type="evidence" value="ECO:0007669"/>
    <property type="project" value="InterPro"/>
</dbReference>
<proteinExistence type="inferred from homology"/>
<dbReference type="Gene3D" id="1.10.760.10">
    <property type="entry name" value="Cytochrome c-like domain"/>
    <property type="match status" value="1"/>
</dbReference>
<evidence type="ECO:0000259" key="7">
    <source>
        <dbReference type="PROSITE" id="PS51007"/>
    </source>
</evidence>
<comment type="function">
    <text evidence="1">Electron carrier protein. The oxidized form of the cytochrome c heme group can accept an electron from the heme group of the cytochrome c1 subunit of cytochrome reductase. Cytochrome c then transfers this electron to the cytochrome oxidase complex, the final protein carrier in the mitochondrial electron-transport chain.</text>
</comment>
<feature type="domain" description="Cytochrome c" evidence="7">
    <location>
        <begin position="83"/>
        <end position="162"/>
    </location>
</feature>
<dbReference type="InterPro" id="IPR009056">
    <property type="entry name" value="Cyt_c-like_dom"/>
</dbReference>
<organism evidence="8">
    <name type="scientific">Anopheles coluzzii</name>
    <name type="common">African malaria mosquito</name>
    <dbReference type="NCBI Taxonomy" id="1518534"/>
    <lineage>
        <taxon>Eukaryota</taxon>
        <taxon>Metazoa</taxon>
        <taxon>Ecdysozoa</taxon>
        <taxon>Arthropoda</taxon>
        <taxon>Hexapoda</taxon>
        <taxon>Insecta</taxon>
        <taxon>Pterygota</taxon>
        <taxon>Neoptera</taxon>
        <taxon>Endopterygota</taxon>
        <taxon>Diptera</taxon>
        <taxon>Nematocera</taxon>
        <taxon>Culicoidea</taxon>
        <taxon>Culicidae</taxon>
        <taxon>Anophelinae</taxon>
        <taxon>Anopheles</taxon>
    </lineage>
</organism>
<evidence type="ECO:0000256" key="2">
    <source>
        <dbReference type="ARBA" id="ARBA00006488"/>
    </source>
</evidence>
<name>A0A8W7PZU2_ANOCL</name>
<keyword evidence="3 6" id="KW-0349">Heme</keyword>
<dbReference type="EnsemblMetazoa" id="ACOM040171-RA">
    <property type="protein sequence ID" value="ACOM040171-PA.1"/>
    <property type="gene ID" value="ACOM040171"/>
</dbReference>
<accession>A0A8W7PZU2</accession>
<dbReference type="SUPFAM" id="SSF46626">
    <property type="entry name" value="Cytochrome c"/>
    <property type="match status" value="1"/>
</dbReference>
<dbReference type="AlphaFoldDB" id="A0A8W7PZU2"/>
<evidence type="ECO:0000256" key="3">
    <source>
        <dbReference type="ARBA" id="ARBA00022617"/>
    </source>
</evidence>
<evidence type="ECO:0000256" key="1">
    <source>
        <dbReference type="ARBA" id="ARBA00002555"/>
    </source>
</evidence>
<dbReference type="Pfam" id="PF13442">
    <property type="entry name" value="Cytochrome_CBB3"/>
    <property type="match status" value="1"/>
</dbReference>
<evidence type="ECO:0000256" key="4">
    <source>
        <dbReference type="ARBA" id="ARBA00022723"/>
    </source>
</evidence>
<dbReference type="Gene3D" id="2.140.10.20">
    <property type="entry name" value="C-terminal (heme d1) domain of cytochrome cd1-nitrite reductase"/>
    <property type="match status" value="1"/>
</dbReference>
<evidence type="ECO:0000313" key="8">
    <source>
        <dbReference type="EnsemblMetazoa" id="ACOM040171-PA.1"/>
    </source>
</evidence>
<evidence type="ECO:0000256" key="5">
    <source>
        <dbReference type="ARBA" id="ARBA00023004"/>
    </source>
</evidence>
<dbReference type="GO" id="GO:0020037">
    <property type="term" value="F:heme binding"/>
    <property type="evidence" value="ECO:0007669"/>
    <property type="project" value="InterPro"/>
</dbReference>
<comment type="similarity">
    <text evidence="2">Belongs to the cytochrome c family.</text>
</comment>
<dbReference type="Pfam" id="PF02239">
    <property type="entry name" value="Cytochrom_D1"/>
    <property type="match status" value="1"/>
</dbReference>
<dbReference type="GO" id="GO:0046872">
    <property type="term" value="F:metal ion binding"/>
    <property type="evidence" value="ECO:0007669"/>
    <property type="project" value="UniProtKB-KW"/>
</dbReference>
<reference evidence="8" key="1">
    <citation type="submission" date="2022-08" db="UniProtKB">
        <authorList>
            <consortium name="EnsemblMetazoa"/>
        </authorList>
    </citation>
    <scope>IDENTIFICATION</scope>
</reference>
<dbReference type="InterPro" id="IPR036909">
    <property type="entry name" value="Cyt_c-like_dom_sf"/>
</dbReference>
<dbReference type="InterPro" id="IPR011048">
    <property type="entry name" value="Haem_d1_sf"/>
</dbReference>
<keyword evidence="4 6" id="KW-0479">Metal-binding</keyword>
<dbReference type="InterPro" id="IPR003143">
    <property type="entry name" value="Cyt_cd1_C_sf"/>
</dbReference>
<dbReference type="SUPFAM" id="SSF51004">
    <property type="entry name" value="C-terminal (heme d1) domain of cytochrome cd1-nitrite reductase"/>
    <property type="match status" value="1"/>
</dbReference>
<keyword evidence="5 6" id="KW-0408">Iron</keyword>
<dbReference type="Proteomes" id="UP000075882">
    <property type="component" value="Unassembled WGS sequence"/>
</dbReference>
<protein>
    <recommendedName>
        <fullName evidence="7">Cytochrome c domain-containing protein</fullName>
    </recommendedName>
</protein>
<dbReference type="PROSITE" id="PS51007">
    <property type="entry name" value="CYTC"/>
    <property type="match status" value="1"/>
</dbReference>
<evidence type="ECO:0000256" key="6">
    <source>
        <dbReference type="PROSITE-ProRule" id="PRU00433"/>
    </source>
</evidence>
<sequence>MKMPATKHYCHAGALTMKTPRLSWLPRSVLLAALPFSVMQAWADTAATSTSSPEAKYQGAASPLASEPMHQNINPKAPPMTEAEFTHAKQIYFERCAGCHGVLRKGATGKKLTPDITLTRGTEYLKTFIKYGSPAGMPNWGTSGELTDAQVDLMARYVQQEPPTPPEFGMKDMLGTWKVLIPPEKRPTHKENNLDVANLFSVTLRDAGQIALIDGNSKQIVSVLKTGYAVHISRLSQSGRYLYVIGRDGKINLIDLWMAKPDTVAEIRIGLEARSVETSKFKGFEDKLAVAGAYWPP</sequence>